<keyword evidence="2" id="KW-1185">Reference proteome</keyword>
<evidence type="ECO:0000313" key="1">
    <source>
        <dbReference type="EMBL" id="MFC7342404.1"/>
    </source>
</evidence>
<evidence type="ECO:0000313" key="2">
    <source>
        <dbReference type="Proteomes" id="UP001596504"/>
    </source>
</evidence>
<dbReference type="Proteomes" id="UP001596504">
    <property type="component" value="Unassembled WGS sequence"/>
</dbReference>
<sequence length="237" mass="25520">MNDERPVYTAAISREGNMWVAVVDGLPGGATDTPNFADLEVFVPDLIASLTDSDPADFAVEWRYEHGGRDLTEALANYLEWEKWSRFATAKRDEARRIAIDDMRAAGLSLRAIADATNLSHQRIAQIAEAERPRVEVSHPQITVAAQFVQHALNEWEAGRTGSVERGQASPRGGSAAQLVAAESYRPAKASARSPITASALAAVLDQALTTSPDERPDFLAAVSHVLDAAAEEPGFA</sequence>
<comment type="caution">
    <text evidence="1">The sequence shown here is derived from an EMBL/GenBank/DDBJ whole genome shotgun (WGS) entry which is preliminary data.</text>
</comment>
<name>A0ABW2LIR8_9PSEU</name>
<proteinExistence type="predicted"/>
<organism evidence="1 2">
    <name type="scientific">Saccharopolyspora griseoalba</name>
    <dbReference type="NCBI Taxonomy" id="1431848"/>
    <lineage>
        <taxon>Bacteria</taxon>
        <taxon>Bacillati</taxon>
        <taxon>Actinomycetota</taxon>
        <taxon>Actinomycetes</taxon>
        <taxon>Pseudonocardiales</taxon>
        <taxon>Pseudonocardiaceae</taxon>
        <taxon>Saccharopolyspora</taxon>
    </lineage>
</organism>
<accession>A0ABW2LIR8</accession>
<dbReference type="RefSeq" id="WP_380668264.1">
    <property type="nucleotide sequence ID" value="NZ_JBHTCJ010000006.1"/>
</dbReference>
<dbReference type="EMBL" id="JBHTCJ010000006">
    <property type="protein sequence ID" value="MFC7342404.1"/>
    <property type="molecule type" value="Genomic_DNA"/>
</dbReference>
<gene>
    <name evidence="1" type="ORF">ACFQRI_13435</name>
</gene>
<reference evidence="2" key="1">
    <citation type="journal article" date="2019" name="Int. J. Syst. Evol. Microbiol.">
        <title>The Global Catalogue of Microorganisms (GCM) 10K type strain sequencing project: providing services to taxonomists for standard genome sequencing and annotation.</title>
        <authorList>
            <consortium name="The Broad Institute Genomics Platform"/>
            <consortium name="The Broad Institute Genome Sequencing Center for Infectious Disease"/>
            <person name="Wu L."/>
            <person name="Ma J."/>
        </authorList>
    </citation>
    <scope>NUCLEOTIDE SEQUENCE [LARGE SCALE GENOMIC DNA]</scope>
    <source>
        <strain evidence="2">WLHS5</strain>
    </source>
</reference>
<protein>
    <submittedName>
        <fullName evidence="1">Uncharacterized protein</fullName>
    </submittedName>
</protein>